<evidence type="ECO:0008006" key="4">
    <source>
        <dbReference type="Google" id="ProtNLM"/>
    </source>
</evidence>
<name>A0A139H7A6_9PEZI</name>
<keyword evidence="3" id="KW-1185">Reference proteome</keyword>
<accession>A0A139H7A6</accession>
<proteinExistence type="predicted"/>
<keyword evidence="1" id="KW-0732">Signal</keyword>
<evidence type="ECO:0000313" key="2">
    <source>
        <dbReference type="EMBL" id="KXS98346.1"/>
    </source>
</evidence>
<organism evidence="2 3">
    <name type="scientific">Pseudocercospora eumusae</name>
    <dbReference type="NCBI Taxonomy" id="321146"/>
    <lineage>
        <taxon>Eukaryota</taxon>
        <taxon>Fungi</taxon>
        <taxon>Dikarya</taxon>
        <taxon>Ascomycota</taxon>
        <taxon>Pezizomycotina</taxon>
        <taxon>Dothideomycetes</taxon>
        <taxon>Dothideomycetidae</taxon>
        <taxon>Mycosphaerellales</taxon>
        <taxon>Mycosphaerellaceae</taxon>
        <taxon>Pseudocercospora</taxon>
    </lineage>
</organism>
<evidence type="ECO:0000256" key="1">
    <source>
        <dbReference type="SAM" id="SignalP"/>
    </source>
</evidence>
<evidence type="ECO:0000313" key="3">
    <source>
        <dbReference type="Proteomes" id="UP000070133"/>
    </source>
</evidence>
<sequence length="134" mass="14022">MLPTLSFSLLACAAILTSAVPPPHLDPSEFPRPPLPNDPATNYCSCNKADGHIADRTTSQACPSVHGVYFDAPGTFTNNHYPGCYNKDITLDTASEFNSTCISLGAAEGVCCTGSPPPDGSYVCSHSFTDPPPS</sequence>
<dbReference type="OrthoDB" id="10276066at2759"/>
<dbReference type="EMBL" id="LFZN01000115">
    <property type="protein sequence ID" value="KXS98346.1"/>
    <property type="molecule type" value="Genomic_DNA"/>
</dbReference>
<dbReference type="AlphaFoldDB" id="A0A139H7A6"/>
<gene>
    <name evidence="2" type="ORF">AC578_4650</name>
</gene>
<feature type="chain" id="PRO_5007806372" description="Hydrophobin" evidence="1">
    <location>
        <begin position="20"/>
        <end position="134"/>
    </location>
</feature>
<feature type="signal peptide" evidence="1">
    <location>
        <begin position="1"/>
        <end position="19"/>
    </location>
</feature>
<protein>
    <recommendedName>
        <fullName evidence="4">Hydrophobin</fullName>
    </recommendedName>
</protein>
<reference evidence="2 3" key="1">
    <citation type="submission" date="2015-07" db="EMBL/GenBank/DDBJ databases">
        <title>Comparative genomics of the Sigatoka disease complex on banana suggests a link between parallel evolutionary changes in Pseudocercospora fijiensis and Pseudocercospora eumusae and increased virulence on the banana host.</title>
        <authorList>
            <person name="Chang T.-C."/>
            <person name="Salvucci A."/>
            <person name="Crous P.W."/>
            <person name="Stergiopoulos I."/>
        </authorList>
    </citation>
    <scope>NUCLEOTIDE SEQUENCE [LARGE SCALE GENOMIC DNA]</scope>
    <source>
        <strain evidence="2 3">CBS 114824</strain>
    </source>
</reference>
<comment type="caution">
    <text evidence="2">The sequence shown here is derived from an EMBL/GenBank/DDBJ whole genome shotgun (WGS) entry which is preliminary data.</text>
</comment>
<dbReference type="Proteomes" id="UP000070133">
    <property type="component" value="Unassembled WGS sequence"/>
</dbReference>